<dbReference type="AlphaFoldDB" id="A0A4D7QFY7"/>
<organism evidence="2 3">
    <name type="scientific">Phreatobacter aquaticus</name>
    <dbReference type="NCBI Taxonomy" id="2570229"/>
    <lineage>
        <taxon>Bacteria</taxon>
        <taxon>Pseudomonadati</taxon>
        <taxon>Pseudomonadota</taxon>
        <taxon>Alphaproteobacteria</taxon>
        <taxon>Hyphomicrobiales</taxon>
        <taxon>Phreatobacteraceae</taxon>
        <taxon>Phreatobacter</taxon>
    </lineage>
</organism>
<feature type="transmembrane region" description="Helical" evidence="1">
    <location>
        <begin position="21"/>
        <end position="40"/>
    </location>
</feature>
<accession>A0A4D7QFY7</accession>
<dbReference type="EMBL" id="CP039865">
    <property type="protein sequence ID" value="QCK84327.1"/>
    <property type="molecule type" value="Genomic_DNA"/>
</dbReference>
<dbReference type="PANTHER" id="PTHR36840:SF1">
    <property type="entry name" value="BLL5714 PROTEIN"/>
    <property type="match status" value="1"/>
</dbReference>
<feature type="transmembrane region" description="Helical" evidence="1">
    <location>
        <begin position="316"/>
        <end position="334"/>
    </location>
</feature>
<dbReference type="Proteomes" id="UP000298588">
    <property type="component" value="Chromosome"/>
</dbReference>
<keyword evidence="1" id="KW-0472">Membrane</keyword>
<feature type="transmembrane region" description="Helical" evidence="1">
    <location>
        <begin position="236"/>
        <end position="262"/>
    </location>
</feature>
<keyword evidence="1" id="KW-0812">Transmembrane</keyword>
<gene>
    <name evidence="2" type="ORF">E8L99_00210</name>
</gene>
<feature type="transmembrane region" description="Helical" evidence="1">
    <location>
        <begin position="341"/>
        <end position="359"/>
    </location>
</feature>
<evidence type="ECO:0000256" key="1">
    <source>
        <dbReference type="SAM" id="Phobius"/>
    </source>
</evidence>
<sequence>MASLFNHPGFLRDNASKDRGRVYPVELFFDLVFVFAITQLSHSLLQNLTLPGLVNATLLFLAVWWVWMYTTWSTNWLDPERLPVRIALFVMMLAGLIMSISIPTAFGAGGLAFAAAYAFMQVGRTAFVIYAIGSASPTHRRNFGRILTWLATAGLLWIAGGLTEGNTRLAFWILALSLDYIAPFARFWVPVAGASQTTDWDVDGHHIAERCSLFVLIALGESLIITGTTFEKLTVTAATVAALTSAVLSTVAMWWIYFAIGAERGTHHIAHSADPGRIARDGYTYLHIIIVAGVIVSAVGDELVLAHPGGHVELKYLLVIVGAPILFLIGNGLFKRLSAGNFPLSHLVGFGVLAAIGIAEGLTHLFTPLALSIATSLALVVVAAWEWRSLRGSRPEHTIG</sequence>
<reference evidence="2 3" key="1">
    <citation type="submission" date="2019-04" db="EMBL/GenBank/DDBJ databases">
        <title>Phreatobacter aquaticus sp. nov.</title>
        <authorList>
            <person name="Choi A."/>
            <person name="Baek K."/>
        </authorList>
    </citation>
    <scope>NUCLEOTIDE SEQUENCE [LARGE SCALE GENOMIC DNA]</scope>
    <source>
        <strain evidence="2 3">NMCR1094</strain>
    </source>
</reference>
<feature type="transmembrane region" description="Helical" evidence="1">
    <location>
        <begin position="143"/>
        <end position="163"/>
    </location>
</feature>
<dbReference type="OrthoDB" id="5520804at2"/>
<dbReference type="KEGG" id="paqt:E8L99_00210"/>
<dbReference type="RefSeq" id="WP_137097663.1">
    <property type="nucleotide sequence ID" value="NZ_CP039865.1"/>
</dbReference>
<feature type="transmembrane region" description="Helical" evidence="1">
    <location>
        <begin position="108"/>
        <end position="131"/>
    </location>
</feature>
<name>A0A4D7QFY7_9HYPH</name>
<protein>
    <submittedName>
        <fullName evidence="2">Low temperature requirement protein A</fullName>
    </submittedName>
</protein>
<feature type="transmembrane region" description="Helical" evidence="1">
    <location>
        <begin position="283"/>
        <end position="304"/>
    </location>
</feature>
<keyword evidence="3" id="KW-1185">Reference proteome</keyword>
<evidence type="ECO:0000313" key="2">
    <source>
        <dbReference type="EMBL" id="QCK84327.1"/>
    </source>
</evidence>
<feature type="transmembrane region" description="Helical" evidence="1">
    <location>
        <begin position="169"/>
        <end position="189"/>
    </location>
</feature>
<feature type="transmembrane region" description="Helical" evidence="1">
    <location>
        <begin position="82"/>
        <end position="102"/>
    </location>
</feature>
<keyword evidence="1" id="KW-1133">Transmembrane helix</keyword>
<feature type="transmembrane region" description="Helical" evidence="1">
    <location>
        <begin position="365"/>
        <end position="385"/>
    </location>
</feature>
<feature type="transmembrane region" description="Helical" evidence="1">
    <location>
        <begin position="210"/>
        <end position="230"/>
    </location>
</feature>
<dbReference type="PANTHER" id="PTHR36840">
    <property type="entry name" value="BLL5714 PROTEIN"/>
    <property type="match status" value="1"/>
</dbReference>
<evidence type="ECO:0000313" key="3">
    <source>
        <dbReference type="Proteomes" id="UP000298588"/>
    </source>
</evidence>
<feature type="transmembrane region" description="Helical" evidence="1">
    <location>
        <begin position="52"/>
        <end position="70"/>
    </location>
</feature>
<dbReference type="Pfam" id="PF06772">
    <property type="entry name" value="LtrA"/>
    <property type="match status" value="1"/>
</dbReference>
<dbReference type="InterPro" id="IPR010640">
    <property type="entry name" value="Low_temperature_requirement_A"/>
</dbReference>
<proteinExistence type="predicted"/>